<evidence type="ECO:0000313" key="3">
    <source>
        <dbReference type="Proteomes" id="UP000032361"/>
    </source>
</evidence>
<feature type="transmembrane region" description="Helical" evidence="1">
    <location>
        <begin position="12"/>
        <end position="35"/>
    </location>
</feature>
<dbReference type="InterPro" id="IPR025356">
    <property type="entry name" value="DUF4260"/>
</dbReference>
<dbReference type="RefSeq" id="WP_044627670.1">
    <property type="nucleotide sequence ID" value="NZ_JTDV01000019.1"/>
</dbReference>
<reference evidence="2 3" key="1">
    <citation type="journal article" date="2015" name="Antonie Van Leeuwenhoek">
        <title>Tamlana nanhaiensis sp. nov., isolated from surface seawater collected from the South China Sea.</title>
        <authorList>
            <person name="Liu X."/>
            <person name="Lai Q."/>
            <person name="Du Y."/>
            <person name="Li G."/>
            <person name="Sun F."/>
            <person name="Shao Z."/>
        </authorList>
    </citation>
    <scope>NUCLEOTIDE SEQUENCE [LARGE SCALE GENOMIC DNA]</scope>
    <source>
        <strain evidence="2 3">FHC16</strain>
    </source>
</reference>
<dbReference type="PATRIC" id="fig|1382798.3.peg.2292"/>
<keyword evidence="1" id="KW-0812">Transmembrane</keyword>
<keyword evidence="3" id="KW-1185">Reference proteome</keyword>
<dbReference type="Pfam" id="PF14079">
    <property type="entry name" value="DUF4260"/>
    <property type="match status" value="1"/>
</dbReference>
<proteinExistence type="predicted"/>
<gene>
    <name evidence="2" type="ORF">PK35_16430</name>
</gene>
<keyword evidence="1" id="KW-1133">Transmembrane helix</keyword>
<dbReference type="STRING" id="1382798.PK35_16430"/>
<keyword evidence="1" id="KW-0472">Membrane</keyword>
<comment type="caution">
    <text evidence="2">The sequence shown here is derived from an EMBL/GenBank/DDBJ whole genome shotgun (WGS) entry which is preliminary data.</text>
</comment>
<evidence type="ECO:0008006" key="4">
    <source>
        <dbReference type="Google" id="ProtNLM"/>
    </source>
</evidence>
<dbReference type="Proteomes" id="UP000032361">
    <property type="component" value="Unassembled WGS sequence"/>
</dbReference>
<dbReference type="OrthoDB" id="9813911at2"/>
<sequence length="114" mass="13303">MKTILKFEELLMFMLGMYLFSQLQLSWWWFVGLLLTPDVGMLGYIVNTKVGAYSYNLFHHKGLAILIYFLGLYLQQDVLKLIGVILFSHASFDRVFGYGLKYVDHFKNTHLGKL</sequence>
<evidence type="ECO:0000256" key="1">
    <source>
        <dbReference type="SAM" id="Phobius"/>
    </source>
</evidence>
<protein>
    <recommendedName>
        <fullName evidence="4">DUF4260 domain-containing protein</fullName>
    </recommendedName>
</protein>
<evidence type="ECO:0000313" key="2">
    <source>
        <dbReference type="EMBL" id="KJD31070.1"/>
    </source>
</evidence>
<organism evidence="2 3">
    <name type="scientific">Neotamlana nanhaiensis</name>
    <dbReference type="NCBI Taxonomy" id="1382798"/>
    <lineage>
        <taxon>Bacteria</taxon>
        <taxon>Pseudomonadati</taxon>
        <taxon>Bacteroidota</taxon>
        <taxon>Flavobacteriia</taxon>
        <taxon>Flavobacteriales</taxon>
        <taxon>Flavobacteriaceae</taxon>
        <taxon>Neotamlana</taxon>
    </lineage>
</organism>
<name>A0A0D7VW13_9FLAO</name>
<dbReference type="AlphaFoldDB" id="A0A0D7VW13"/>
<feature type="transmembrane region" description="Helical" evidence="1">
    <location>
        <begin position="55"/>
        <end position="74"/>
    </location>
</feature>
<accession>A0A0D7VW13</accession>
<dbReference type="EMBL" id="JTDV01000019">
    <property type="protein sequence ID" value="KJD31070.1"/>
    <property type="molecule type" value="Genomic_DNA"/>
</dbReference>